<sequence>MRPLDTASRGTEHGPLSDAIIEWLKNTVHGLLDTARDRGDTLTQKIQQRLRKYRDTLVDPAAHGNAGVIAGLEALRAVLTGKSPVWAATKALVSRLSSKTKIIIVLLLILGLLLGPVLLVVLLLALVVAAVVAAVRAAAR</sequence>
<gene>
    <name evidence="2" type="ORF">CBI38_13850</name>
</gene>
<evidence type="ECO:0000313" key="2">
    <source>
        <dbReference type="EMBL" id="AWK75541.1"/>
    </source>
</evidence>
<organism evidence="2 3">
    <name type="scientific">Rhodococcus oxybenzonivorans</name>
    <dbReference type="NCBI Taxonomy" id="1990687"/>
    <lineage>
        <taxon>Bacteria</taxon>
        <taxon>Bacillati</taxon>
        <taxon>Actinomycetota</taxon>
        <taxon>Actinomycetes</taxon>
        <taxon>Mycobacteriales</taxon>
        <taxon>Nocardiaceae</taxon>
        <taxon>Rhodococcus</taxon>
    </lineage>
</organism>
<name>A0A2S2C3T2_9NOCA</name>
<keyword evidence="1" id="KW-1133">Transmembrane helix</keyword>
<evidence type="ECO:0000256" key="1">
    <source>
        <dbReference type="SAM" id="Phobius"/>
    </source>
</evidence>
<keyword evidence="1" id="KW-0812">Transmembrane</keyword>
<dbReference type="EMBL" id="CP021354">
    <property type="protein sequence ID" value="AWK75541.1"/>
    <property type="molecule type" value="Genomic_DNA"/>
</dbReference>
<evidence type="ECO:0000313" key="3">
    <source>
        <dbReference type="Proteomes" id="UP000245711"/>
    </source>
</evidence>
<accession>A0A2S2C3T2</accession>
<keyword evidence="3" id="KW-1185">Reference proteome</keyword>
<reference evidence="2 3" key="1">
    <citation type="submission" date="2017-05" db="EMBL/GenBank/DDBJ databases">
        <title>Isolation of Rhodococcus sp. S2-17 biodegrading of BP-3.</title>
        <authorList>
            <person name="Lee Y."/>
            <person name="Kim K.H."/>
            <person name="Chun B.H."/>
            <person name="Jung H.S."/>
            <person name="Jeon C.O."/>
        </authorList>
    </citation>
    <scope>NUCLEOTIDE SEQUENCE [LARGE SCALE GENOMIC DNA]</scope>
    <source>
        <strain evidence="2 3">S2-17</strain>
    </source>
</reference>
<dbReference type="AlphaFoldDB" id="A0A2S2C3T2"/>
<feature type="transmembrane region" description="Helical" evidence="1">
    <location>
        <begin position="102"/>
        <end position="135"/>
    </location>
</feature>
<proteinExistence type="predicted"/>
<dbReference type="KEGG" id="roz:CBI38_13850"/>
<dbReference type="Proteomes" id="UP000245711">
    <property type="component" value="Chromosome"/>
</dbReference>
<protein>
    <submittedName>
        <fullName evidence="2">Uncharacterized protein</fullName>
    </submittedName>
</protein>
<keyword evidence="1" id="KW-0472">Membrane</keyword>
<dbReference type="OrthoDB" id="4764664at2"/>